<evidence type="ECO:0000256" key="9">
    <source>
        <dbReference type="ARBA" id="ARBA00025699"/>
    </source>
</evidence>
<evidence type="ECO:0000259" key="11">
    <source>
        <dbReference type="Pfam" id="PF04452"/>
    </source>
</evidence>
<dbReference type="InterPro" id="IPR046887">
    <property type="entry name" value="RsmE_PUA-like"/>
</dbReference>
<evidence type="ECO:0000256" key="3">
    <source>
        <dbReference type="ARBA" id="ARBA00012328"/>
    </source>
</evidence>
<comment type="similarity">
    <text evidence="2">Belongs to the RNA methyltransferase RsmE family.</text>
</comment>
<dbReference type="NCBIfam" id="TIGR00046">
    <property type="entry name" value="RsmE family RNA methyltransferase"/>
    <property type="match status" value="1"/>
</dbReference>
<dbReference type="Pfam" id="PF20260">
    <property type="entry name" value="PUA_4"/>
    <property type="match status" value="1"/>
</dbReference>
<dbReference type="PANTHER" id="PTHR30027:SF3">
    <property type="entry name" value="16S RRNA (URACIL(1498)-N(3))-METHYLTRANSFERASE"/>
    <property type="match status" value="1"/>
</dbReference>
<proteinExistence type="inferred from homology"/>
<keyword evidence="8" id="KW-0949">S-adenosyl-L-methionine</keyword>
<dbReference type="EMBL" id="LAZR01000533">
    <property type="protein sequence ID" value="KKN65149.1"/>
    <property type="molecule type" value="Genomic_DNA"/>
</dbReference>
<evidence type="ECO:0000256" key="7">
    <source>
        <dbReference type="ARBA" id="ARBA00022679"/>
    </source>
</evidence>
<sequence length="237" mass="26194">MTHRFYITPKELNLKNETAVIIGAEYDHASKALRLGVGDEIELFDGRGNVFDAKIVSAEKKMYHVDIKEKFKEDLDYSLAVYIGLPKGRKMDVIVNMLTQAGATLIGAYKSKYTEAKGGAEKAQRLNKIAVESCKQSKRSWLPKISPGLEFGDMLREIKGAKKTVVFYENADSYIEPEQFKSDDLALIIGPEGGFAQEEIESLKGGNVIISRLSDAILRVETAALAAVQLGRYAQLA</sequence>
<dbReference type="EC" id="2.1.1.193" evidence="3"/>
<dbReference type="PANTHER" id="PTHR30027">
    <property type="entry name" value="RIBOSOMAL RNA SMALL SUBUNIT METHYLTRANSFERASE E"/>
    <property type="match status" value="1"/>
</dbReference>
<dbReference type="GO" id="GO:0070042">
    <property type="term" value="F:rRNA (uridine-N3-)-methyltransferase activity"/>
    <property type="evidence" value="ECO:0007669"/>
    <property type="project" value="TreeGrafter"/>
</dbReference>
<evidence type="ECO:0000256" key="10">
    <source>
        <dbReference type="ARBA" id="ARBA00047944"/>
    </source>
</evidence>
<comment type="caution">
    <text evidence="13">The sequence shown here is derived from an EMBL/GenBank/DDBJ whole genome shotgun (WGS) entry which is preliminary data.</text>
</comment>
<evidence type="ECO:0000256" key="2">
    <source>
        <dbReference type="ARBA" id="ARBA00005528"/>
    </source>
</evidence>
<dbReference type="InterPro" id="IPR029026">
    <property type="entry name" value="tRNA_m1G_MTases_N"/>
</dbReference>
<evidence type="ECO:0000313" key="13">
    <source>
        <dbReference type="EMBL" id="KKN65149.1"/>
    </source>
</evidence>
<evidence type="ECO:0000259" key="12">
    <source>
        <dbReference type="Pfam" id="PF20260"/>
    </source>
</evidence>
<evidence type="ECO:0000256" key="4">
    <source>
        <dbReference type="ARBA" id="ARBA00022490"/>
    </source>
</evidence>
<evidence type="ECO:0000256" key="6">
    <source>
        <dbReference type="ARBA" id="ARBA00022603"/>
    </source>
</evidence>
<dbReference type="PIRSF" id="PIRSF015601">
    <property type="entry name" value="MTase_slr0722"/>
    <property type="match status" value="1"/>
</dbReference>
<dbReference type="InterPro" id="IPR046886">
    <property type="entry name" value="RsmE_MTase_dom"/>
</dbReference>
<dbReference type="CDD" id="cd18084">
    <property type="entry name" value="RsmE-like"/>
    <property type="match status" value="1"/>
</dbReference>
<dbReference type="Pfam" id="PF04452">
    <property type="entry name" value="Methyltrans_RNA"/>
    <property type="match status" value="1"/>
</dbReference>
<comment type="function">
    <text evidence="9">Specifically methylates the N3 position of the uracil ring of uridine 1498 (m3U1498) in 16S rRNA. Acts on the fully assembled 30S ribosomal subunit.</text>
</comment>
<dbReference type="InterPro" id="IPR029028">
    <property type="entry name" value="Alpha/beta_knot_MTases"/>
</dbReference>
<dbReference type="InterPro" id="IPR006700">
    <property type="entry name" value="RsmE"/>
</dbReference>
<organism evidence="13">
    <name type="scientific">marine sediment metagenome</name>
    <dbReference type="NCBI Taxonomy" id="412755"/>
    <lineage>
        <taxon>unclassified sequences</taxon>
        <taxon>metagenomes</taxon>
        <taxon>ecological metagenomes</taxon>
    </lineage>
</organism>
<keyword evidence="5" id="KW-0698">rRNA processing</keyword>
<dbReference type="GO" id="GO:0005737">
    <property type="term" value="C:cytoplasm"/>
    <property type="evidence" value="ECO:0007669"/>
    <property type="project" value="UniProtKB-SubCell"/>
</dbReference>
<feature type="domain" description="Ribosomal RNA small subunit methyltransferase E PUA-like" evidence="12">
    <location>
        <begin position="23"/>
        <end position="67"/>
    </location>
</feature>
<comment type="subcellular location">
    <subcellularLocation>
        <location evidence="1">Cytoplasm</location>
    </subcellularLocation>
</comment>
<dbReference type="InterPro" id="IPR015947">
    <property type="entry name" value="PUA-like_sf"/>
</dbReference>
<feature type="domain" description="Ribosomal RNA small subunit methyltransferase E methyltransferase" evidence="11">
    <location>
        <begin position="78"/>
        <end position="229"/>
    </location>
</feature>
<name>A0A0F9SDQ0_9ZZZZ</name>
<protein>
    <recommendedName>
        <fullName evidence="3">16S rRNA (uracil(1498)-N(3))-methyltransferase</fullName>
        <ecNumber evidence="3">2.1.1.193</ecNumber>
    </recommendedName>
</protein>
<keyword evidence="6" id="KW-0489">Methyltransferase</keyword>
<evidence type="ECO:0000256" key="5">
    <source>
        <dbReference type="ARBA" id="ARBA00022552"/>
    </source>
</evidence>
<keyword evidence="4" id="KW-0963">Cytoplasm</keyword>
<comment type="catalytic activity">
    <reaction evidence="10">
        <text>uridine(1498) in 16S rRNA + S-adenosyl-L-methionine = N(3)-methyluridine(1498) in 16S rRNA + S-adenosyl-L-homocysteine + H(+)</text>
        <dbReference type="Rhea" id="RHEA:42920"/>
        <dbReference type="Rhea" id="RHEA-COMP:10283"/>
        <dbReference type="Rhea" id="RHEA-COMP:10284"/>
        <dbReference type="ChEBI" id="CHEBI:15378"/>
        <dbReference type="ChEBI" id="CHEBI:57856"/>
        <dbReference type="ChEBI" id="CHEBI:59789"/>
        <dbReference type="ChEBI" id="CHEBI:65315"/>
        <dbReference type="ChEBI" id="CHEBI:74502"/>
        <dbReference type="EC" id="2.1.1.193"/>
    </reaction>
</comment>
<dbReference type="SUPFAM" id="SSF75217">
    <property type="entry name" value="alpha/beta knot"/>
    <property type="match status" value="1"/>
</dbReference>
<gene>
    <name evidence="13" type="ORF">LCGC14_0484580</name>
</gene>
<dbReference type="GO" id="GO:0070475">
    <property type="term" value="P:rRNA base methylation"/>
    <property type="evidence" value="ECO:0007669"/>
    <property type="project" value="TreeGrafter"/>
</dbReference>
<dbReference type="Gene3D" id="3.40.1280.10">
    <property type="match status" value="1"/>
</dbReference>
<evidence type="ECO:0000256" key="8">
    <source>
        <dbReference type="ARBA" id="ARBA00022691"/>
    </source>
</evidence>
<accession>A0A0F9SDQ0</accession>
<dbReference type="SUPFAM" id="SSF88697">
    <property type="entry name" value="PUA domain-like"/>
    <property type="match status" value="1"/>
</dbReference>
<keyword evidence="7" id="KW-0808">Transferase</keyword>
<dbReference type="AlphaFoldDB" id="A0A0F9SDQ0"/>
<reference evidence="13" key="1">
    <citation type="journal article" date="2015" name="Nature">
        <title>Complex archaea that bridge the gap between prokaryotes and eukaryotes.</title>
        <authorList>
            <person name="Spang A."/>
            <person name="Saw J.H."/>
            <person name="Jorgensen S.L."/>
            <person name="Zaremba-Niedzwiedzka K."/>
            <person name="Martijn J."/>
            <person name="Lind A.E."/>
            <person name="van Eijk R."/>
            <person name="Schleper C."/>
            <person name="Guy L."/>
            <person name="Ettema T.J."/>
        </authorList>
    </citation>
    <scope>NUCLEOTIDE SEQUENCE</scope>
</reference>
<evidence type="ECO:0000256" key="1">
    <source>
        <dbReference type="ARBA" id="ARBA00004496"/>
    </source>
</evidence>